<reference evidence="1" key="1">
    <citation type="journal article" date="2013" name="Nat. Commun.">
        <title>Whole-genome sequencing of Oryza brachyantha reveals mechanisms underlying Oryza genome evolution.</title>
        <authorList>
            <person name="Chen J."/>
            <person name="Huang Q."/>
            <person name="Gao D."/>
            <person name="Wang J."/>
            <person name="Lang Y."/>
            <person name="Liu T."/>
            <person name="Li B."/>
            <person name="Bai Z."/>
            <person name="Luis Goicoechea J."/>
            <person name="Liang C."/>
            <person name="Chen C."/>
            <person name="Zhang W."/>
            <person name="Sun S."/>
            <person name="Liao Y."/>
            <person name="Zhang X."/>
            <person name="Yang L."/>
            <person name="Song C."/>
            <person name="Wang M."/>
            <person name="Shi J."/>
            <person name="Liu G."/>
            <person name="Liu J."/>
            <person name="Zhou H."/>
            <person name="Zhou W."/>
            <person name="Yu Q."/>
            <person name="An N."/>
            <person name="Chen Y."/>
            <person name="Cai Q."/>
            <person name="Wang B."/>
            <person name="Liu B."/>
            <person name="Min J."/>
            <person name="Huang Y."/>
            <person name="Wu H."/>
            <person name="Li Z."/>
            <person name="Zhang Y."/>
            <person name="Yin Y."/>
            <person name="Song W."/>
            <person name="Jiang J."/>
            <person name="Jackson S.A."/>
            <person name="Wing R.A."/>
            <person name="Wang J."/>
            <person name="Chen M."/>
        </authorList>
    </citation>
    <scope>NUCLEOTIDE SEQUENCE [LARGE SCALE GENOMIC DNA]</scope>
    <source>
        <strain evidence="1">cv. IRGC 101232</strain>
    </source>
</reference>
<evidence type="ECO:0000313" key="1">
    <source>
        <dbReference type="EnsemblPlants" id="OB08G15740.1"/>
    </source>
</evidence>
<dbReference type="HOGENOM" id="CLU_3093642_0_0_1"/>
<proteinExistence type="predicted"/>
<dbReference type="AlphaFoldDB" id="J3MR45"/>
<dbReference type="EnsemblPlants" id="OB08G15740.1">
    <property type="protein sequence ID" value="OB08G15740.1"/>
    <property type="gene ID" value="OB08G15740"/>
</dbReference>
<sequence>EYVLPQGILPGMSVACPAKICQQIISGVFTNLSPFFLIYKDTTKMTVLVVFL</sequence>
<evidence type="ECO:0000313" key="2">
    <source>
        <dbReference type="Proteomes" id="UP000006038"/>
    </source>
</evidence>
<accession>J3MR45</accession>
<name>J3MR45_ORYBR</name>
<organism evidence="1">
    <name type="scientific">Oryza brachyantha</name>
    <name type="common">malo sina</name>
    <dbReference type="NCBI Taxonomy" id="4533"/>
    <lineage>
        <taxon>Eukaryota</taxon>
        <taxon>Viridiplantae</taxon>
        <taxon>Streptophyta</taxon>
        <taxon>Embryophyta</taxon>
        <taxon>Tracheophyta</taxon>
        <taxon>Spermatophyta</taxon>
        <taxon>Magnoliopsida</taxon>
        <taxon>Liliopsida</taxon>
        <taxon>Poales</taxon>
        <taxon>Poaceae</taxon>
        <taxon>BOP clade</taxon>
        <taxon>Oryzoideae</taxon>
        <taxon>Oryzeae</taxon>
        <taxon>Oryzinae</taxon>
        <taxon>Oryza</taxon>
    </lineage>
</organism>
<reference evidence="1" key="2">
    <citation type="submission" date="2013-04" db="UniProtKB">
        <authorList>
            <consortium name="EnsemblPlants"/>
        </authorList>
    </citation>
    <scope>IDENTIFICATION</scope>
</reference>
<protein>
    <submittedName>
        <fullName evidence="1">Uncharacterized protein</fullName>
    </submittedName>
</protein>
<dbReference type="Gramene" id="OB08G15740.1">
    <property type="protein sequence ID" value="OB08G15740.1"/>
    <property type="gene ID" value="OB08G15740"/>
</dbReference>
<dbReference type="Proteomes" id="UP000006038">
    <property type="component" value="Chromosome 8"/>
</dbReference>
<keyword evidence="2" id="KW-1185">Reference proteome</keyword>